<sequence>MFIPEFLLDVQRSNSANSASRIKSKIVQSVYPINISYVGHITLLLELSKALGMFRNPTGRTTFLFVSFEGFWVRVGSGLGLGTPKIQRTPNKPDQTAQSCLRPCMSCLGQTGVLRRSRRLSGSVSTEFVDFVPQRDVRQAKKLGSTQASWGMTKRRFTQELVQRHWPWRGHPESGIQAIKWPMLVTHKLSDSRRFRYPYNIFVGAQKHSNTTNASSSARRLQRWRLDESEVRGNTRTSNVCHGPPVTRVICVARSNGLYRRSRDKPKRIQCPAVRSPTERQIGREKDFPTG</sequence>
<dbReference type="AlphaFoldDB" id="A0A6H5GR16"/>
<organism evidence="1 2">
    <name type="scientific">Nesidiocoris tenuis</name>
    <dbReference type="NCBI Taxonomy" id="355587"/>
    <lineage>
        <taxon>Eukaryota</taxon>
        <taxon>Metazoa</taxon>
        <taxon>Ecdysozoa</taxon>
        <taxon>Arthropoda</taxon>
        <taxon>Hexapoda</taxon>
        <taxon>Insecta</taxon>
        <taxon>Pterygota</taxon>
        <taxon>Neoptera</taxon>
        <taxon>Paraneoptera</taxon>
        <taxon>Hemiptera</taxon>
        <taxon>Heteroptera</taxon>
        <taxon>Panheteroptera</taxon>
        <taxon>Cimicomorpha</taxon>
        <taxon>Miridae</taxon>
        <taxon>Dicyphina</taxon>
        <taxon>Nesidiocoris</taxon>
    </lineage>
</organism>
<reference evidence="1 2" key="1">
    <citation type="submission" date="2020-02" db="EMBL/GenBank/DDBJ databases">
        <authorList>
            <person name="Ferguson B K."/>
        </authorList>
    </citation>
    <scope>NUCLEOTIDE SEQUENCE [LARGE SCALE GENOMIC DNA]</scope>
</reference>
<accession>A0A6H5GR16</accession>
<gene>
    <name evidence="1" type="ORF">NTEN_LOCUS11117</name>
</gene>
<keyword evidence="2" id="KW-1185">Reference proteome</keyword>
<feature type="non-terminal residue" evidence="1">
    <location>
        <position position="291"/>
    </location>
</feature>
<dbReference type="Proteomes" id="UP000479000">
    <property type="component" value="Unassembled WGS sequence"/>
</dbReference>
<protein>
    <submittedName>
        <fullName evidence="1">Uncharacterized protein</fullName>
    </submittedName>
</protein>
<name>A0A6H5GR16_9HEMI</name>
<evidence type="ECO:0000313" key="2">
    <source>
        <dbReference type="Proteomes" id="UP000479000"/>
    </source>
</evidence>
<proteinExistence type="predicted"/>
<evidence type="ECO:0000313" key="1">
    <source>
        <dbReference type="EMBL" id="CAB0005640.1"/>
    </source>
</evidence>
<dbReference type="EMBL" id="CADCXU010016575">
    <property type="protein sequence ID" value="CAB0005640.1"/>
    <property type="molecule type" value="Genomic_DNA"/>
</dbReference>